<gene>
    <name evidence="2" type="ordered locus">Os10g0448832</name>
    <name evidence="2" type="ORF">OSNPB_100448832</name>
</gene>
<dbReference type="Proteomes" id="UP000059680">
    <property type="component" value="Chromosome 10"/>
</dbReference>
<evidence type="ECO:0000313" key="2">
    <source>
        <dbReference type="EMBL" id="BAT11092.1"/>
    </source>
</evidence>
<reference evidence="2 3" key="2">
    <citation type="journal article" date="2013" name="Plant Cell Physiol.">
        <title>Rice Annotation Project Database (RAP-DB): an integrative and interactive database for rice genomics.</title>
        <authorList>
            <person name="Sakai H."/>
            <person name="Lee S.S."/>
            <person name="Tanaka T."/>
            <person name="Numa H."/>
            <person name="Kim J."/>
            <person name="Kawahara Y."/>
            <person name="Wakimoto H."/>
            <person name="Yang C.C."/>
            <person name="Iwamoto M."/>
            <person name="Abe T."/>
            <person name="Yamada Y."/>
            <person name="Muto A."/>
            <person name="Inokuchi H."/>
            <person name="Ikemura T."/>
            <person name="Matsumoto T."/>
            <person name="Sasaki T."/>
            <person name="Itoh T."/>
        </authorList>
    </citation>
    <scope>NUCLEOTIDE SEQUENCE [LARGE SCALE GENOMIC DNA]</scope>
    <source>
        <strain evidence="3">cv. Nipponbare</strain>
    </source>
</reference>
<feature type="signal peptide" evidence="1">
    <location>
        <begin position="1"/>
        <end position="22"/>
    </location>
</feature>
<evidence type="ECO:0000256" key="1">
    <source>
        <dbReference type="SAM" id="SignalP"/>
    </source>
</evidence>
<proteinExistence type="predicted"/>
<name>A0A0P0XVB8_ORYSJ</name>
<reference evidence="2 3" key="3">
    <citation type="journal article" date="2013" name="Rice">
        <title>Improvement of the Oryza sativa Nipponbare reference genome using next generation sequence and optical map data.</title>
        <authorList>
            <person name="Kawahara Y."/>
            <person name="de la Bastide M."/>
            <person name="Hamilton J.P."/>
            <person name="Kanamori H."/>
            <person name="McCombie W.R."/>
            <person name="Ouyang S."/>
            <person name="Schwartz D.C."/>
            <person name="Tanaka T."/>
            <person name="Wu J."/>
            <person name="Zhou S."/>
            <person name="Childs K.L."/>
            <person name="Davidson R.M."/>
            <person name="Lin H."/>
            <person name="Quesada-Ocampo L."/>
            <person name="Vaillancourt B."/>
            <person name="Sakai H."/>
            <person name="Lee S.S."/>
            <person name="Kim J."/>
            <person name="Numa H."/>
            <person name="Itoh T."/>
            <person name="Buell C.R."/>
            <person name="Matsumoto T."/>
        </authorList>
    </citation>
    <scope>NUCLEOTIDE SEQUENCE [LARGE SCALE GENOMIC DNA]</scope>
    <source>
        <strain evidence="3">cv. Nipponbare</strain>
    </source>
</reference>
<dbReference type="InParanoid" id="A0A0P0XVB8"/>
<feature type="chain" id="PRO_5006057278" evidence="1">
    <location>
        <begin position="23"/>
        <end position="151"/>
    </location>
</feature>
<sequence>MAAMMAAAAAAKLLVVWTGGSSCSTARRRWQEEWIHRWARGNGYVDADEEDFTHWRRKEEGGCKGRIGARVAGGFARGRANWRARGWGSELQRAGSGGNGVQRAGVGGRCGGAIWGKGARDLILAWKSRLLSLAQAHTASVTERDRRGNRR</sequence>
<protein>
    <submittedName>
        <fullName evidence="2">Os10g0448832 protein</fullName>
    </submittedName>
</protein>
<dbReference type="PaxDb" id="39947-A0A0P0XVB8"/>
<accession>A0A0P0XVB8</accession>
<dbReference type="AlphaFoldDB" id="A0A0P0XVB8"/>
<dbReference type="EMBL" id="AP014966">
    <property type="protein sequence ID" value="BAT11092.1"/>
    <property type="molecule type" value="Genomic_DNA"/>
</dbReference>
<organism evidence="2 3">
    <name type="scientific">Oryza sativa subsp. japonica</name>
    <name type="common">Rice</name>
    <dbReference type="NCBI Taxonomy" id="39947"/>
    <lineage>
        <taxon>Eukaryota</taxon>
        <taxon>Viridiplantae</taxon>
        <taxon>Streptophyta</taxon>
        <taxon>Embryophyta</taxon>
        <taxon>Tracheophyta</taxon>
        <taxon>Spermatophyta</taxon>
        <taxon>Magnoliopsida</taxon>
        <taxon>Liliopsida</taxon>
        <taxon>Poales</taxon>
        <taxon>Poaceae</taxon>
        <taxon>BOP clade</taxon>
        <taxon>Oryzoideae</taxon>
        <taxon>Oryzeae</taxon>
        <taxon>Oryzinae</taxon>
        <taxon>Oryza</taxon>
        <taxon>Oryza sativa</taxon>
    </lineage>
</organism>
<keyword evidence="3" id="KW-1185">Reference proteome</keyword>
<reference evidence="3" key="1">
    <citation type="journal article" date="2005" name="Nature">
        <title>The map-based sequence of the rice genome.</title>
        <authorList>
            <consortium name="International rice genome sequencing project (IRGSP)"/>
            <person name="Matsumoto T."/>
            <person name="Wu J."/>
            <person name="Kanamori H."/>
            <person name="Katayose Y."/>
            <person name="Fujisawa M."/>
            <person name="Namiki N."/>
            <person name="Mizuno H."/>
            <person name="Yamamoto K."/>
            <person name="Antonio B.A."/>
            <person name="Baba T."/>
            <person name="Sakata K."/>
            <person name="Nagamura Y."/>
            <person name="Aoki H."/>
            <person name="Arikawa K."/>
            <person name="Arita K."/>
            <person name="Bito T."/>
            <person name="Chiden Y."/>
            <person name="Fujitsuka N."/>
            <person name="Fukunaka R."/>
            <person name="Hamada M."/>
            <person name="Harada C."/>
            <person name="Hayashi A."/>
            <person name="Hijishita S."/>
            <person name="Honda M."/>
            <person name="Hosokawa S."/>
            <person name="Ichikawa Y."/>
            <person name="Idonuma A."/>
            <person name="Iijima M."/>
            <person name="Ikeda M."/>
            <person name="Ikeno M."/>
            <person name="Ito K."/>
            <person name="Ito S."/>
            <person name="Ito T."/>
            <person name="Ito Y."/>
            <person name="Ito Y."/>
            <person name="Iwabuchi A."/>
            <person name="Kamiya K."/>
            <person name="Karasawa W."/>
            <person name="Kurita K."/>
            <person name="Katagiri S."/>
            <person name="Kikuta A."/>
            <person name="Kobayashi H."/>
            <person name="Kobayashi N."/>
            <person name="Machita K."/>
            <person name="Maehara T."/>
            <person name="Masukawa M."/>
            <person name="Mizubayashi T."/>
            <person name="Mukai Y."/>
            <person name="Nagasaki H."/>
            <person name="Nagata Y."/>
            <person name="Naito S."/>
            <person name="Nakashima M."/>
            <person name="Nakama Y."/>
            <person name="Nakamichi Y."/>
            <person name="Nakamura M."/>
            <person name="Meguro A."/>
            <person name="Negishi M."/>
            <person name="Ohta I."/>
            <person name="Ohta T."/>
            <person name="Okamoto M."/>
            <person name="Ono N."/>
            <person name="Saji S."/>
            <person name="Sakaguchi M."/>
            <person name="Sakai K."/>
            <person name="Shibata M."/>
            <person name="Shimokawa T."/>
            <person name="Song J."/>
            <person name="Takazaki Y."/>
            <person name="Terasawa K."/>
            <person name="Tsugane M."/>
            <person name="Tsuji K."/>
            <person name="Ueda S."/>
            <person name="Waki K."/>
            <person name="Yamagata H."/>
            <person name="Yamamoto M."/>
            <person name="Yamamoto S."/>
            <person name="Yamane H."/>
            <person name="Yoshiki S."/>
            <person name="Yoshihara R."/>
            <person name="Yukawa K."/>
            <person name="Zhong H."/>
            <person name="Yano M."/>
            <person name="Yuan Q."/>
            <person name="Ouyang S."/>
            <person name="Liu J."/>
            <person name="Jones K.M."/>
            <person name="Gansberger K."/>
            <person name="Moffat K."/>
            <person name="Hill J."/>
            <person name="Bera J."/>
            <person name="Fadrosh D."/>
            <person name="Jin S."/>
            <person name="Johri S."/>
            <person name="Kim M."/>
            <person name="Overton L."/>
            <person name="Reardon M."/>
            <person name="Tsitrin T."/>
            <person name="Vuong H."/>
            <person name="Weaver B."/>
            <person name="Ciecko A."/>
            <person name="Tallon L."/>
            <person name="Jackson J."/>
            <person name="Pai G."/>
            <person name="Aken S.V."/>
            <person name="Utterback T."/>
            <person name="Reidmuller S."/>
            <person name="Feldblyum T."/>
            <person name="Hsiao J."/>
            <person name="Zismann V."/>
            <person name="Iobst S."/>
            <person name="de Vazeille A.R."/>
            <person name="Buell C.R."/>
            <person name="Ying K."/>
            <person name="Li Y."/>
            <person name="Lu T."/>
            <person name="Huang Y."/>
            <person name="Zhao Q."/>
            <person name="Feng Q."/>
            <person name="Zhang L."/>
            <person name="Zhu J."/>
            <person name="Weng Q."/>
            <person name="Mu J."/>
            <person name="Lu Y."/>
            <person name="Fan D."/>
            <person name="Liu Y."/>
            <person name="Guan J."/>
            <person name="Zhang Y."/>
            <person name="Yu S."/>
            <person name="Liu X."/>
            <person name="Zhang Y."/>
            <person name="Hong G."/>
            <person name="Han B."/>
            <person name="Choisne N."/>
            <person name="Demange N."/>
            <person name="Orjeda G."/>
            <person name="Samain S."/>
            <person name="Cattolico L."/>
            <person name="Pelletier E."/>
            <person name="Couloux A."/>
            <person name="Segurens B."/>
            <person name="Wincker P."/>
            <person name="D'Hont A."/>
            <person name="Scarpelli C."/>
            <person name="Weissenbach J."/>
            <person name="Salanoubat M."/>
            <person name="Quetier F."/>
            <person name="Yu Y."/>
            <person name="Kim H.R."/>
            <person name="Rambo T."/>
            <person name="Currie J."/>
            <person name="Collura K."/>
            <person name="Luo M."/>
            <person name="Yang T."/>
            <person name="Ammiraju J.S.S."/>
            <person name="Engler F."/>
            <person name="Soderlund C."/>
            <person name="Wing R.A."/>
            <person name="Palmer L.E."/>
            <person name="de la Bastide M."/>
            <person name="Spiegel L."/>
            <person name="Nascimento L."/>
            <person name="Zutavern T."/>
            <person name="O'Shaughnessy A."/>
            <person name="Dike S."/>
            <person name="Dedhia N."/>
            <person name="Preston R."/>
            <person name="Balija V."/>
            <person name="McCombie W.R."/>
            <person name="Chow T."/>
            <person name="Chen H."/>
            <person name="Chung M."/>
            <person name="Chen C."/>
            <person name="Shaw J."/>
            <person name="Wu H."/>
            <person name="Hsiao K."/>
            <person name="Chao Y."/>
            <person name="Chu M."/>
            <person name="Cheng C."/>
            <person name="Hour A."/>
            <person name="Lee P."/>
            <person name="Lin S."/>
            <person name="Lin Y."/>
            <person name="Liou J."/>
            <person name="Liu S."/>
            <person name="Hsing Y."/>
            <person name="Raghuvanshi S."/>
            <person name="Mohanty A."/>
            <person name="Bharti A.K."/>
            <person name="Gaur A."/>
            <person name="Gupta V."/>
            <person name="Kumar D."/>
            <person name="Ravi V."/>
            <person name="Vij S."/>
            <person name="Kapur A."/>
            <person name="Khurana P."/>
            <person name="Khurana P."/>
            <person name="Khurana J.P."/>
            <person name="Tyagi A.K."/>
            <person name="Gaikwad K."/>
            <person name="Singh A."/>
            <person name="Dalal V."/>
            <person name="Srivastava S."/>
            <person name="Dixit A."/>
            <person name="Pal A.K."/>
            <person name="Ghazi I.A."/>
            <person name="Yadav M."/>
            <person name="Pandit A."/>
            <person name="Bhargava A."/>
            <person name="Sureshbabu K."/>
            <person name="Batra K."/>
            <person name="Sharma T.R."/>
            <person name="Mohapatra T."/>
            <person name="Singh N.K."/>
            <person name="Messing J."/>
            <person name="Nelson A.B."/>
            <person name="Fuks G."/>
            <person name="Kavchok S."/>
            <person name="Keizer G."/>
            <person name="Linton E."/>
            <person name="Llaca V."/>
            <person name="Song R."/>
            <person name="Tanyolac B."/>
            <person name="Young S."/>
            <person name="Ho-Il K."/>
            <person name="Hahn J.H."/>
            <person name="Sangsakoo G."/>
            <person name="Vanavichit A."/>
            <person name="de Mattos Luiz.A.T."/>
            <person name="Zimmer P.D."/>
            <person name="Malone G."/>
            <person name="Dellagostin O."/>
            <person name="de Oliveira A.C."/>
            <person name="Bevan M."/>
            <person name="Bancroft I."/>
            <person name="Minx P."/>
            <person name="Cordum H."/>
            <person name="Wilson R."/>
            <person name="Cheng Z."/>
            <person name="Jin W."/>
            <person name="Jiang J."/>
            <person name="Leong S.A."/>
            <person name="Iwama H."/>
            <person name="Gojobori T."/>
            <person name="Itoh T."/>
            <person name="Niimura Y."/>
            <person name="Fujii Y."/>
            <person name="Habara T."/>
            <person name="Sakai H."/>
            <person name="Sato Y."/>
            <person name="Wilson G."/>
            <person name="Kumar K."/>
            <person name="McCouch S."/>
            <person name="Juretic N."/>
            <person name="Hoen D."/>
            <person name="Wright S."/>
            <person name="Bruskiewich R."/>
            <person name="Bureau T."/>
            <person name="Miyao A."/>
            <person name="Hirochika H."/>
            <person name="Nishikawa T."/>
            <person name="Kadowaki K."/>
            <person name="Sugiura M."/>
            <person name="Burr B."/>
            <person name="Sasaki T."/>
        </authorList>
    </citation>
    <scope>NUCLEOTIDE SEQUENCE [LARGE SCALE GENOMIC DNA]</scope>
    <source>
        <strain evidence="3">cv. Nipponbare</strain>
    </source>
</reference>
<keyword evidence="1" id="KW-0732">Signal</keyword>
<evidence type="ECO:0000313" key="3">
    <source>
        <dbReference type="Proteomes" id="UP000059680"/>
    </source>
</evidence>